<feature type="transmembrane region" description="Helical" evidence="2">
    <location>
        <begin position="60"/>
        <end position="82"/>
    </location>
</feature>
<reference evidence="3 4" key="1">
    <citation type="submission" date="2020-07" db="EMBL/GenBank/DDBJ databases">
        <title>Sequencing the genomes of 1000 actinobacteria strains.</title>
        <authorList>
            <person name="Klenk H.-P."/>
        </authorList>
    </citation>
    <scope>NUCLEOTIDE SEQUENCE [LARGE SCALE GENOMIC DNA]</scope>
    <source>
        <strain evidence="3 4">DSM 44121</strain>
    </source>
</reference>
<comment type="caution">
    <text evidence="3">The sequence shown here is derived from an EMBL/GenBank/DDBJ whole genome shotgun (WGS) entry which is preliminary data.</text>
</comment>
<sequence length="566" mass="57468">MNQHDGRDQNHGWVDPEGTDLLAQTLGAMAGGVDPASPTGPAAATSAMGRRVRRRRGAKLGGLGGGALALAAAVALGAGQLAPPDQAEVLPGSPAPAPAFQVQDGYQPPWLEWSDLTCGMPVDDLTSTAQGWSVAPAGDIYARTTDLGGGPSTSWGMAATVEEGDGSLDVAPVLVWSQDGVVVDLGPDVFDAPGAQSGPLLGGSDGDVAAAGGPASTCVPAEPGSRDTFGTPLPDGDYEVRAVAFPEAGPGERATAVSEPVPVRLDADGAHGPGAARDDEPLFGFPVPVQGHVSLLTLDRTTDLVTAEMTQLEPLSDVPMAVFAQCVGGDPEVGPQIELVLPSTGEVVGGMGVSCDGEEAGTEVGVLPGAEGGEVVDIRLKDVPDGVSRLWVSLDSAGPPLSRSGGPECSATGFEPKFDLDGFPTGDVATAAANIVLAAMDCDSEALIALAEDSGTELMPGSGTPEQVFALPEPGTDHYLMIAALLSDTRGEIVGDVAGDVTGDETVVWPRVATEEFRDSEEAWDEVVAAGLLTAEEAEAQRAHGYQGPRIAIGTDMTWQSYTAGE</sequence>
<evidence type="ECO:0000313" key="3">
    <source>
        <dbReference type="EMBL" id="MBA8811147.1"/>
    </source>
</evidence>
<dbReference type="EMBL" id="JACGWV010000003">
    <property type="protein sequence ID" value="MBA8811147.1"/>
    <property type="molecule type" value="Genomic_DNA"/>
</dbReference>
<feature type="compositionally biased region" description="Low complexity" evidence="1">
    <location>
        <begin position="35"/>
        <end position="49"/>
    </location>
</feature>
<gene>
    <name evidence="3" type="ORF">FHX71_005154</name>
</gene>
<evidence type="ECO:0000256" key="1">
    <source>
        <dbReference type="SAM" id="MobiDB-lite"/>
    </source>
</evidence>
<accession>A0A7W3JE19</accession>
<evidence type="ECO:0000256" key="2">
    <source>
        <dbReference type="SAM" id="Phobius"/>
    </source>
</evidence>
<keyword evidence="2" id="KW-1133">Transmembrane helix</keyword>
<keyword evidence="4" id="KW-1185">Reference proteome</keyword>
<dbReference type="RefSeq" id="WP_182620325.1">
    <property type="nucleotide sequence ID" value="NZ_BAAATF010000009.1"/>
</dbReference>
<keyword evidence="2" id="KW-0472">Membrane</keyword>
<organism evidence="3 4">
    <name type="scientific">Promicromonospora sukumoe</name>
    <dbReference type="NCBI Taxonomy" id="88382"/>
    <lineage>
        <taxon>Bacteria</taxon>
        <taxon>Bacillati</taxon>
        <taxon>Actinomycetota</taxon>
        <taxon>Actinomycetes</taxon>
        <taxon>Micrococcales</taxon>
        <taxon>Promicromonosporaceae</taxon>
        <taxon>Promicromonospora</taxon>
    </lineage>
</organism>
<dbReference type="AlphaFoldDB" id="A0A7W3JE19"/>
<keyword evidence="2" id="KW-0812">Transmembrane</keyword>
<evidence type="ECO:0000313" key="4">
    <source>
        <dbReference type="Proteomes" id="UP000540568"/>
    </source>
</evidence>
<protein>
    <submittedName>
        <fullName evidence="3">Uncharacterized protein</fullName>
    </submittedName>
</protein>
<name>A0A7W3JE19_9MICO</name>
<feature type="region of interest" description="Disordered" evidence="1">
    <location>
        <begin position="30"/>
        <end position="52"/>
    </location>
</feature>
<dbReference type="Proteomes" id="UP000540568">
    <property type="component" value="Unassembled WGS sequence"/>
</dbReference>
<proteinExistence type="predicted"/>